<evidence type="ECO:0000313" key="11">
    <source>
        <dbReference type="Proteomes" id="UP000192491"/>
    </source>
</evidence>
<dbReference type="GO" id="GO:0045936">
    <property type="term" value="P:negative regulation of phosphate metabolic process"/>
    <property type="evidence" value="ECO:0007669"/>
    <property type="project" value="InterPro"/>
</dbReference>
<protein>
    <recommendedName>
        <fullName evidence="8">Phosphate-specific transport system accessory protein PhoU</fullName>
    </recommendedName>
</protein>
<reference evidence="10 11" key="1">
    <citation type="submission" date="2017-01" db="EMBL/GenBank/DDBJ databases">
        <title>Novel large sulfur bacteria in the metagenomes of groundwater-fed chemosynthetic microbial mats in the Lake Huron basin.</title>
        <authorList>
            <person name="Sharrar A.M."/>
            <person name="Flood B.E."/>
            <person name="Bailey J.V."/>
            <person name="Jones D.S."/>
            <person name="Biddanda B."/>
            <person name="Ruberg S.A."/>
            <person name="Marcus D.N."/>
            <person name="Dick G.J."/>
        </authorList>
    </citation>
    <scope>NUCLEOTIDE SEQUENCE [LARGE SCALE GENOMIC DNA]</scope>
    <source>
        <strain evidence="10">A8</strain>
    </source>
</reference>
<evidence type="ECO:0000256" key="4">
    <source>
        <dbReference type="ARBA" id="ARBA00022448"/>
    </source>
</evidence>
<dbReference type="InterPro" id="IPR028366">
    <property type="entry name" value="PhoU"/>
</dbReference>
<dbReference type="PIRSF" id="PIRSF003107">
    <property type="entry name" value="PhoU"/>
    <property type="match status" value="1"/>
</dbReference>
<dbReference type="InterPro" id="IPR026022">
    <property type="entry name" value="PhoU_dom"/>
</dbReference>
<evidence type="ECO:0000256" key="2">
    <source>
        <dbReference type="ARBA" id="ARBA00008107"/>
    </source>
</evidence>
<dbReference type="AlphaFoldDB" id="A0A1Y1QEM1"/>
<dbReference type="PANTHER" id="PTHR42930:SF3">
    <property type="entry name" value="PHOSPHATE-SPECIFIC TRANSPORT SYSTEM ACCESSORY PROTEIN PHOU"/>
    <property type="match status" value="1"/>
</dbReference>
<comment type="subcellular location">
    <subcellularLocation>
        <location evidence="1 8">Cytoplasm</location>
    </subcellularLocation>
</comment>
<dbReference type="GO" id="GO:0006817">
    <property type="term" value="P:phosphate ion transport"/>
    <property type="evidence" value="ECO:0007669"/>
    <property type="project" value="UniProtKB-KW"/>
</dbReference>
<evidence type="ECO:0000313" key="10">
    <source>
        <dbReference type="EMBL" id="OQX03916.1"/>
    </source>
</evidence>
<comment type="caution">
    <text evidence="10">The sequence shown here is derived from an EMBL/GenBank/DDBJ whole genome shotgun (WGS) entry which is preliminary data.</text>
</comment>
<evidence type="ECO:0000256" key="1">
    <source>
        <dbReference type="ARBA" id="ARBA00004496"/>
    </source>
</evidence>
<dbReference type="SUPFAM" id="SSF109755">
    <property type="entry name" value="PhoU-like"/>
    <property type="match status" value="1"/>
</dbReference>
<accession>A0A1Y1QEM1</accession>
<dbReference type="GO" id="GO:0030643">
    <property type="term" value="P:intracellular phosphate ion homeostasis"/>
    <property type="evidence" value="ECO:0007669"/>
    <property type="project" value="InterPro"/>
</dbReference>
<comment type="similarity">
    <text evidence="2 8">Belongs to the PhoU family.</text>
</comment>
<dbReference type="InterPro" id="IPR038078">
    <property type="entry name" value="PhoU-like_sf"/>
</dbReference>
<evidence type="ECO:0000256" key="5">
    <source>
        <dbReference type="ARBA" id="ARBA00022490"/>
    </source>
</evidence>
<proteinExistence type="inferred from homology"/>
<gene>
    <name evidence="10" type="ORF">BWK73_37890</name>
</gene>
<comment type="subunit">
    <text evidence="3 8">Homodimer.</text>
</comment>
<dbReference type="Pfam" id="PF01895">
    <property type="entry name" value="PhoU"/>
    <property type="match status" value="2"/>
</dbReference>
<evidence type="ECO:0000256" key="3">
    <source>
        <dbReference type="ARBA" id="ARBA00011738"/>
    </source>
</evidence>
<evidence type="ECO:0000256" key="8">
    <source>
        <dbReference type="PIRNR" id="PIRNR003107"/>
    </source>
</evidence>
<dbReference type="Gene3D" id="1.20.58.220">
    <property type="entry name" value="Phosphate transport system protein phou homolog 2, domain 2"/>
    <property type="match status" value="2"/>
</dbReference>
<evidence type="ECO:0000259" key="9">
    <source>
        <dbReference type="Pfam" id="PF01895"/>
    </source>
</evidence>
<name>A0A1Y1QEM1_9GAMM</name>
<dbReference type="Proteomes" id="UP000192491">
    <property type="component" value="Unassembled WGS sequence"/>
</dbReference>
<keyword evidence="4 8" id="KW-0813">Transport</keyword>
<evidence type="ECO:0000256" key="6">
    <source>
        <dbReference type="ARBA" id="ARBA00022592"/>
    </source>
</evidence>
<keyword evidence="6 8" id="KW-0592">Phosphate transport</keyword>
<dbReference type="FunFam" id="1.20.58.220:FF:000004">
    <property type="entry name" value="Phosphate-specific transport system accessory protein PhoU"/>
    <property type="match status" value="1"/>
</dbReference>
<dbReference type="EMBL" id="MTEJ01000371">
    <property type="protein sequence ID" value="OQX03916.1"/>
    <property type="molecule type" value="Genomic_DNA"/>
</dbReference>
<organism evidence="10 11">
    <name type="scientific">Thiothrix lacustris</name>
    <dbReference type="NCBI Taxonomy" id="525917"/>
    <lineage>
        <taxon>Bacteria</taxon>
        <taxon>Pseudomonadati</taxon>
        <taxon>Pseudomonadota</taxon>
        <taxon>Gammaproteobacteria</taxon>
        <taxon>Thiotrichales</taxon>
        <taxon>Thiotrichaceae</taxon>
        <taxon>Thiothrix</taxon>
    </lineage>
</organism>
<dbReference type="PANTHER" id="PTHR42930">
    <property type="entry name" value="PHOSPHATE-SPECIFIC TRANSPORT SYSTEM ACCESSORY PROTEIN PHOU"/>
    <property type="match status" value="1"/>
</dbReference>
<keyword evidence="5 8" id="KW-0963">Cytoplasm</keyword>
<sequence>MNTKQHTSQRYNNELAAIRSQLMTMGRLVETQVTDAIKALIEKDNPLAQKVFSSDHEINALEMLLDDLCAEAIARRQPAAVDLRLLVAVIKVITDLERIGDEARKIGYYAADVSQGVMPSDSLNVDLRHLGEHVKIMLHGALDAFERLDVPQALQVALSDRRIDAEFNALERQLFSRMMEDANNIGYSLNVLRYARSLERIGDHAKNVCEYVIYLVEGRDVRHTNLEKIHNELTTVR</sequence>
<evidence type="ECO:0000256" key="7">
    <source>
        <dbReference type="ARBA" id="ARBA00056181"/>
    </source>
</evidence>
<comment type="function">
    <text evidence="7 8">Plays a role in the regulation of phosphate uptake.</text>
</comment>
<feature type="domain" description="PhoU" evidence="9">
    <location>
        <begin position="127"/>
        <end position="212"/>
    </location>
</feature>
<dbReference type="GO" id="GO:0005737">
    <property type="term" value="C:cytoplasm"/>
    <property type="evidence" value="ECO:0007669"/>
    <property type="project" value="UniProtKB-SubCell"/>
</dbReference>
<feature type="domain" description="PhoU" evidence="9">
    <location>
        <begin position="23"/>
        <end position="107"/>
    </location>
</feature>
<dbReference type="NCBIfam" id="TIGR02135">
    <property type="entry name" value="phoU_full"/>
    <property type="match status" value="1"/>
</dbReference>